<proteinExistence type="predicted"/>
<keyword evidence="2" id="KW-0645">Protease</keyword>
<feature type="transmembrane region" description="Helical" evidence="1">
    <location>
        <begin position="6"/>
        <end position="26"/>
    </location>
</feature>
<dbReference type="InterPro" id="IPR008969">
    <property type="entry name" value="CarboxyPept-like_regulatory"/>
</dbReference>
<accession>A0A4Z0QER8</accession>
<dbReference type="EMBL" id="SRMB01000002">
    <property type="protein sequence ID" value="TGE27541.1"/>
    <property type="molecule type" value="Genomic_DNA"/>
</dbReference>
<keyword evidence="1" id="KW-0472">Membrane</keyword>
<keyword evidence="1" id="KW-0812">Transmembrane</keyword>
<dbReference type="Gene3D" id="2.60.40.1120">
    <property type="entry name" value="Carboxypeptidase-like, regulatory domain"/>
    <property type="match status" value="1"/>
</dbReference>
<gene>
    <name evidence="2" type="ORF">E5K02_14300</name>
</gene>
<keyword evidence="2" id="KW-0121">Carboxypeptidase</keyword>
<dbReference type="AlphaFoldDB" id="A0A4Z0QER8"/>
<protein>
    <submittedName>
        <fullName evidence="2">Carboxypeptidase-like regulatory domain-containing protein</fullName>
    </submittedName>
</protein>
<reference evidence="2 3" key="1">
    <citation type="submission" date="2019-04" db="EMBL/GenBank/DDBJ databases">
        <authorList>
            <person name="Feng G."/>
            <person name="Zhang J."/>
            <person name="Zhu H."/>
        </authorList>
    </citation>
    <scope>NUCLEOTIDE SEQUENCE [LARGE SCALE GENOMIC DNA]</scope>
    <source>
        <strain evidence="2 3">9PBR-1</strain>
    </source>
</reference>
<dbReference type="SUPFAM" id="SSF49464">
    <property type="entry name" value="Carboxypeptidase regulatory domain-like"/>
    <property type="match status" value="1"/>
</dbReference>
<keyword evidence="1" id="KW-1133">Transmembrane helix</keyword>
<keyword evidence="3" id="KW-1185">Reference proteome</keyword>
<dbReference type="Pfam" id="PF13715">
    <property type="entry name" value="CarbopepD_reg_2"/>
    <property type="match status" value="1"/>
</dbReference>
<dbReference type="GO" id="GO:0004180">
    <property type="term" value="F:carboxypeptidase activity"/>
    <property type="evidence" value="ECO:0007669"/>
    <property type="project" value="UniProtKB-KW"/>
</dbReference>
<organism evidence="2 3">
    <name type="scientific">Hymenobacter metallicola</name>
    <dbReference type="NCBI Taxonomy" id="2563114"/>
    <lineage>
        <taxon>Bacteria</taxon>
        <taxon>Pseudomonadati</taxon>
        <taxon>Bacteroidota</taxon>
        <taxon>Cytophagia</taxon>
        <taxon>Cytophagales</taxon>
        <taxon>Hymenobacteraceae</taxon>
        <taxon>Hymenobacter</taxon>
    </lineage>
</organism>
<evidence type="ECO:0000313" key="3">
    <source>
        <dbReference type="Proteomes" id="UP000298471"/>
    </source>
</evidence>
<name>A0A4Z0QER8_9BACT</name>
<keyword evidence="2" id="KW-0378">Hydrolase</keyword>
<dbReference type="OrthoDB" id="2247630at2"/>
<evidence type="ECO:0000313" key="2">
    <source>
        <dbReference type="EMBL" id="TGE27541.1"/>
    </source>
</evidence>
<sequence length="314" mass="34328">MPGAPSVLYIALHFIWVSLLILVVPISSLRPALLLPALLLVAALAQAQTITGTVLDAKTHEPLPYVNIGVLRKGVGTVANELGAYQLRLETAQATDTVRVSSLGYRPRLLRVQELQQRPAVELSPEAVVLREVKVKAKGLYKRTRVLGFNKPDASGTLSMSSNDLGTEIGSVINLKNKPTRLLNANFNVAYNQSGPLTFRVNIYRLLPNGKPSEEKLLRRDVIVKTSVEKGPISVDLTPDQLILDEDFMLTLEWIGGPENAKVKSQLAFVAGLGYANNDFYLRQTSQASWERASVGAVLAGMQPKISFYVTVQD</sequence>
<dbReference type="Proteomes" id="UP000298471">
    <property type="component" value="Unassembled WGS sequence"/>
</dbReference>
<evidence type="ECO:0000256" key="1">
    <source>
        <dbReference type="SAM" id="Phobius"/>
    </source>
</evidence>
<comment type="caution">
    <text evidence="2">The sequence shown here is derived from an EMBL/GenBank/DDBJ whole genome shotgun (WGS) entry which is preliminary data.</text>
</comment>